<feature type="domain" description="Mandelate racemase/muconate lactonizing enzyme N-terminal" evidence="1">
    <location>
        <begin position="3"/>
        <end position="60"/>
    </location>
</feature>
<dbReference type="GeneID" id="76998622"/>
<evidence type="ECO:0000259" key="1">
    <source>
        <dbReference type="Pfam" id="PF02746"/>
    </source>
</evidence>
<reference evidence="3 4" key="1">
    <citation type="submission" date="2019-07" db="EMBL/GenBank/DDBJ databases">
        <title>Paenibacillus thiaminolyticus NRRL B-4156.</title>
        <authorList>
            <person name="Hehnly C."/>
            <person name="Zhang L."/>
        </authorList>
    </citation>
    <scope>NUCLEOTIDE SEQUENCE [LARGE SCALE GENOMIC DNA]</scope>
    <source>
        <strain evidence="3 4">NRRL B-4156</strain>
    </source>
</reference>
<dbReference type="InterPro" id="IPR029017">
    <property type="entry name" value="Enolase-like_N"/>
</dbReference>
<evidence type="ECO:0000313" key="3">
    <source>
        <dbReference type="EMBL" id="QDM45842.1"/>
    </source>
</evidence>
<dbReference type="Gene3D" id="3.30.390.10">
    <property type="entry name" value="Enolase-like, N-terminal domain"/>
    <property type="match status" value="1"/>
</dbReference>
<proteinExistence type="predicted"/>
<dbReference type="AlphaFoldDB" id="A0AAP9DX35"/>
<protein>
    <recommendedName>
        <fullName evidence="1">Mandelate racemase/muconate lactonizing enzyme N-terminal domain-containing protein</fullName>
    </recommendedName>
</protein>
<dbReference type="InterPro" id="IPR013341">
    <property type="entry name" value="Mandelate_racemase_N_dom"/>
</dbReference>
<evidence type="ECO:0000313" key="4">
    <source>
        <dbReference type="Proteomes" id="UP000315377"/>
    </source>
</evidence>
<dbReference type="EMBL" id="CP041405">
    <property type="protein sequence ID" value="QDM45842.1"/>
    <property type="molecule type" value="Genomic_DNA"/>
</dbReference>
<dbReference type="EMBL" id="JAMDMM010000009">
    <property type="protein sequence ID" value="MCY9606093.1"/>
    <property type="molecule type" value="Genomic_DNA"/>
</dbReference>
<dbReference type="Proteomes" id="UP001209276">
    <property type="component" value="Unassembled WGS sequence"/>
</dbReference>
<name>A0AAP9DX35_PANTH</name>
<accession>A0AAP9DX35</accession>
<dbReference type="SUPFAM" id="SSF54826">
    <property type="entry name" value="Enolase N-terminal domain-like"/>
    <property type="match status" value="1"/>
</dbReference>
<keyword evidence="5" id="KW-1185">Reference proteome</keyword>
<organism evidence="3 4">
    <name type="scientific">Paenibacillus thiaminolyticus</name>
    <name type="common">Bacillus thiaminolyticus</name>
    <dbReference type="NCBI Taxonomy" id="49283"/>
    <lineage>
        <taxon>Bacteria</taxon>
        <taxon>Bacillati</taxon>
        <taxon>Bacillota</taxon>
        <taxon>Bacilli</taxon>
        <taxon>Bacillales</taxon>
        <taxon>Paenibacillaceae</taxon>
        <taxon>Paenibacillus</taxon>
    </lineage>
</organism>
<reference evidence="2 5" key="2">
    <citation type="submission" date="2022-05" db="EMBL/GenBank/DDBJ databases">
        <title>Genome Sequencing of Bee-Associated Microbes.</title>
        <authorList>
            <person name="Dunlap C."/>
        </authorList>
    </citation>
    <scope>NUCLEOTIDE SEQUENCE [LARGE SCALE GENOMIC DNA]</scope>
    <source>
        <strain evidence="2 5">NRRL B-14613</strain>
    </source>
</reference>
<evidence type="ECO:0000313" key="2">
    <source>
        <dbReference type="EMBL" id="MCY9606093.1"/>
    </source>
</evidence>
<dbReference type="RefSeq" id="WP_087443219.1">
    <property type="nucleotide sequence ID" value="NZ_CABMNB010000030.1"/>
</dbReference>
<sequence>MQAVTNASEYYLRPALIGLKAKDWKTMYRVMNRDIQPGLGSGQPIAKAAIDMALHESDRRRRAAQYLGIAYPAERRSDVPKR</sequence>
<dbReference type="Proteomes" id="UP000315377">
    <property type="component" value="Chromosome"/>
</dbReference>
<gene>
    <name evidence="3" type="ORF">FLT43_21935</name>
    <name evidence="2" type="ORF">M5W83_02820</name>
</gene>
<dbReference type="Pfam" id="PF02746">
    <property type="entry name" value="MR_MLE_N"/>
    <property type="match status" value="1"/>
</dbReference>
<evidence type="ECO:0000313" key="5">
    <source>
        <dbReference type="Proteomes" id="UP001209276"/>
    </source>
</evidence>